<evidence type="ECO:0000313" key="5">
    <source>
        <dbReference type="Proteomes" id="UP000014074"/>
    </source>
</evidence>
<dbReference type="GO" id="GO:0004633">
    <property type="term" value="F:phosphopantothenoylcysteine decarboxylase activity"/>
    <property type="evidence" value="ECO:0007669"/>
    <property type="project" value="TreeGrafter"/>
</dbReference>
<sequence length="601" mass="68017">MAASSSSTAGEPPPTTSTIPRLPSAVSINEMHRPRKLRLLVAANGLKDVAYAQAVAVRLSKEPQIVTRAIVDDMTHRLAQEIVCHQNKSLRRGCNGESPPSSKELESLQHQAYELVEWADLMVLAPIDADNLAKMMCGITDTLFLEVLRGWDASKRILLVPGMSTHMWENPVTKKQLSKLHRKWHWIRVMPPILWHYETMDVTHPKRIVKWDAFNELVGIIKNQADLLSLGHDVDVAAQPLASRGKKANSTLPPEIWSIIFEYTNDWELAKALDVFTNLEMPTSLGWRLQPRDSNDPLQVFTHELEWTLLSADTTAICKKLSEAPSTFHDLSALAIKLIFKFCLKGVLSYIEANCPHVFKCFDGKTIPTKASAYYGKTEILDWWARSPSFLEKQYDAEALDGASKNGYIHVLEWWRRSGLPLKYTEGSLEQASAKGQLQVLEWWRETSLQDPLVVLKPGRSLLAAAQYGQLEVIQWWADSGVTVGHEEGVCKMASRYGQVGVLELWRTLRGDDKIIFDVTILMEPTTFSQITVLDWWKKYAHAELPGMDGRKAKKVEYKTMDIEEALEDALGDQTAVRRWWAENGLNLGLGTSEWMKSRYL</sequence>
<dbReference type="SUPFAM" id="SSF52507">
    <property type="entry name" value="Homo-oligomeric flavin-containing Cys decarboxylases, HFCD"/>
    <property type="match status" value="1"/>
</dbReference>
<gene>
    <name evidence="4" type="ORF">UCRPA7_1054</name>
</gene>
<dbReference type="PANTHER" id="PTHR14359">
    <property type="entry name" value="HOMO-OLIGOMERIC FLAVIN CONTAINING CYS DECARBOXYLASE FAMILY"/>
    <property type="match status" value="1"/>
</dbReference>
<dbReference type="GO" id="GO:0071513">
    <property type="term" value="C:phosphopantothenoylcysteine decarboxylase complex"/>
    <property type="evidence" value="ECO:0007669"/>
    <property type="project" value="TreeGrafter"/>
</dbReference>
<accession>R8BVN7</accession>
<evidence type="ECO:0000256" key="2">
    <source>
        <dbReference type="SAM" id="MobiDB-lite"/>
    </source>
</evidence>
<dbReference type="InterPro" id="IPR003382">
    <property type="entry name" value="Flavoprotein"/>
</dbReference>
<dbReference type="GO" id="GO:0010181">
    <property type="term" value="F:FMN binding"/>
    <property type="evidence" value="ECO:0007669"/>
    <property type="project" value="TreeGrafter"/>
</dbReference>
<protein>
    <submittedName>
        <fullName evidence="4">Putative phosphopantothenoylcysteine decarboxylase protein</fullName>
    </submittedName>
</protein>
<proteinExistence type="inferred from homology"/>
<keyword evidence="5" id="KW-1185">Reference proteome</keyword>
<dbReference type="Proteomes" id="UP000014074">
    <property type="component" value="Unassembled WGS sequence"/>
</dbReference>
<dbReference type="GO" id="GO:0015937">
    <property type="term" value="P:coenzyme A biosynthetic process"/>
    <property type="evidence" value="ECO:0007669"/>
    <property type="project" value="TreeGrafter"/>
</dbReference>
<comment type="similarity">
    <text evidence="1">Belongs to the HFCD (homooligomeric flavin containing Cys decarboxylase) superfamily.</text>
</comment>
<dbReference type="GeneID" id="19321167"/>
<dbReference type="RefSeq" id="XP_007911830.1">
    <property type="nucleotide sequence ID" value="XM_007913639.1"/>
</dbReference>
<dbReference type="HOGENOM" id="CLU_019412_0_0_1"/>
<dbReference type="OrthoDB" id="70387at2759"/>
<dbReference type="InterPro" id="IPR036551">
    <property type="entry name" value="Flavin_trans-like"/>
</dbReference>
<dbReference type="AlphaFoldDB" id="R8BVN7"/>
<name>R8BVN7_PHAM7</name>
<reference evidence="5" key="1">
    <citation type="journal article" date="2013" name="Genome Announc.">
        <title>Draft genome sequence of the ascomycete Phaeoacremonium aleophilum strain UCR-PA7, a causal agent of the esca disease complex in grapevines.</title>
        <authorList>
            <person name="Blanco-Ulate B."/>
            <person name="Rolshausen P."/>
            <person name="Cantu D."/>
        </authorList>
    </citation>
    <scope>NUCLEOTIDE SEQUENCE [LARGE SCALE GENOMIC DNA]</scope>
    <source>
        <strain evidence="5">UCR-PA7</strain>
    </source>
</reference>
<dbReference type="eggNOG" id="KOG0672">
    <property type="taxonomic scope" value="Eukaryota"/>
</dbReference>
<feature type="domain" description="Flavoprotein" evidence="3">
    <location>
        <begin position="92"/>
        <end position="188"/>
    </location>
</feature>
<evidence type="ECO:0000259" key="3">
    <source>
        <dbReference type="Pfam" id="PF02441"/>
    </source>
</evidence>
<dbReference type="Pfam" id="PF02441">
    <property type="entry name" value="Flavoprotein"/>
    <property type="match status" value="1"/>
</dbReference>
<evidence type="ECO:0000256" key="1">
    <source>
        <dbReference type="ARBA" id="ARBA00038350"/>
    </source>
</evidence>
<dbReference type="KEGG" id="tmn:UCRPA7_1054"/>
<dbReference type="PANTHER" id="PTHR14359:SF21">
    <property type="entry name" value="FLAVOPROTEIN DOMAIN-CONTAINING PROTEIN"/>
    <property type="match status" value="1"/>
</dbReference>
<evidence type="ECO:0000313" key="4">
    <source>
        <dbReference type="EMBL" id="EOO03417.1"/>
    </source>
</evidence>
<dbReference type="SUPFAM" id="SSF140860">
    <property type="entry name" value="Pseudo ankyrin repeat-like"/>
    <property type="match status" value="1"/>
</dbReference>
<dbReference type="EMBL" id="KB932830">
    <property type="protein sequence ID" value="EOO03417.1"/>
    <property type="molecule type" value="Genomic_DNA"/>
</dbReference>
<feature type="region of interest" description="Disordered" evidence="2">
    <location>
        <begin position="1"/>
        <end position="23"/>
    </location>
</feature>
<organism evidence="4 5">
    <name type="scientific">Phaeoacremonium minimum (strain UCR-PA7)</name>
    <name type="common">Esca disease fungus</name>
    <name type="synonym">Togninia minima</name>
    <dbReference type="NCBI Taxonomy" id="1286976"/>
    <lineage>
        <taxon>Eukaryota</taxon>
        <taxon>Fungi</taxon>
        <taxon>Dikarya</taxon>
        <taxon>Ascomycota</taxon>
        <taxon>Pezizomycotina</taxon>
        <taxon>Sordariomycetes</taxon>
        <taxon>Sordariomycetidae</taxon>
        <taxon>Togniniales</taxon>
        <taxon>Togniniaceae</taxon>
        <taxon>Phaeoacremonium</taxon>
    </lineage>
</organism>
<dbReference type="Gene3D" id="3.40.50.1950">
    <property type="entry name" value="Flavin prenyltransferase-like"/>
    <property type="match status" value="1"/>
</dbReference>